<dbReference type="SUPFAM" id="SSF48317">
    <property type="entry name" value="Acid phosphatase/Vanadium-dependent haloperoxidase"/>
    <property type="match status" value="1"/>
</dbReference>
<accession>A0A5C8KC01</accession>
<dbReference type="Proteomes" id="UP000321926">
    <property type="component" value="Unassembled WGS sequence"/>
</dbReference>
<feature type="domain" description="Phosphatidic acid phosphatase type 2/haloperoxidase" evidence="2">
    <location>
        <begin position="157"/>
        <end position="271"/>
    </location>
</feature>
<dbReference type="InterPro" id="IPR036938">
    <property type="entry name" value="PAP2/HPO_sf"/>
</dbReference>
<feature type="compositionally biased region" description="Polar residues" evidence="1">
    <location>
        <begin position="185"/>
        <end position="194"/>
    </location>
</feature>
<dbReference type="OrthoDB" id="9773582at2"/>
<proteinExistence type="predicted"/>
<dbReference type="AlphaFoldDB" id="A0A5C8KC01"/>
<evidence type="ECO:0000256" key="1">
    <source>
        <dbReference type="SAM" id="MobiDB-lite"/>
    </source>
</evidence>
<feature type="region of interest" description="Disordered" evidence="1">
    <location>
        <begin position="180"/>
        <end position="205"/>
    </location>
</feature>
<reference evidence="3 4" key="1">
    <citation type="submission" date="2019-08" db="EMBL/GenBank/DDBJ databases">
        <authorList>
            <person name="Shi S."/>
        </authorList>
    </citation>
    <scope>NUCLEOTIDE SEQUENCE [LARGE SCALE GENOMIC DNA]</scope>
    <source>
        <strain evidence="3 4">GY10130</strain>
    </source>
</reference>
<name>A0A5C8KC01_9BACT</name>
<evidence type="ECO:0000313" key="4">
    <source>
        <dbReference type="Proteomes" id="UP000321926"/>
    </source>
</evidence>
<dbReference type="PANTHER" id="PTHR14969:SF13">
    <property type="entry name" value="AT30094P"/>
    <property type="match status" value="1"/>
</dbReference>
<dbReference type="SMART" id="SM00014">
    <property type="entry name" value="acidPPc"/>
    <property type="match status" value="1"/>
</dbReference>
<comment type="caution">
    <text evidence="3">The sequence shown here is derived from an EMBL/GenBank/DDBJ whole genome shotgun (WGS) entry which is preliminary data.</text>
</comment>
<organism evidence="3 4">
    <name type="scientific">Pontibacter qinzhouensis</name>
    <dbReference type="NCBI Taxonomy" id="2603253"/>
    <lineage>
        <taxon>Bacteria</taxon>
        <taxon>Pseudomonadati</taxon>
        <taxon>Bacteroidota</taxon>
        <taxon>Cytophagia</taxon>
        <taxon>Cytophagales</taxon>
        <taxon>Hymenobacteraceae</taxon>
        <taxon>Pontibacter</taxon>
    </lineage>
</organism>
<keyword evidence="4" id="KW-1185">Reference proteome</keyword>
<protein>
    <submittedName>
        <fullName evidence="3">Phosphatase PAP2 family protein</fullName>
    </submittedName>
</protein>
<gene>
    <name evidence="3" type="ORF">FVR03_08140</name>
</gene>
<evidence type="ECO:0000313" key="3">
    <source>
        <dbReference type="EMBL" id="TXK48134.1"/>
    </source>
</evidence>
<dbReference type="Gene3D" id="1.20.144.10">
    <property type="entry name" value="Phosphatidic acid phosphatase type 2/haloperoxidase"/>
    <property type="match status" value="1"/>
</dbReference>
<dbReference type="Pfam" id="PF01569">
    <property type="entry name" value="PAP2"/>
    <property type="match status" value="1"/>
</dbReference>
<evidence type="ECO:0000259" key="2">
    <source>
        <dbReference type="SMART" id="SM00014"/>
    </source>
</evidence>
<dbReference type="InterPro" id="IPR000326">
    <property type="entry name" value="PAP2/HPO"/>
</dbReference>
<dbReference type="EMBL" id="VRTY01000024">
    <property type="protein sequence ID" value="TXK48134.1"/>
    <property type="molecule type" value="Genomic_DNA"/>
</dbReference>
<dbReference type="PANTHER" id="PTHR14969">
    <property type="entry name" value="SPHINGOSINE-1-PHOSPHATE PHOSPHOHYDROLASE"/>
    <property type="match status" value="1"/>
</dbReference>
<sequence>MICWLKKSRNSGKAEGAAWCQNKAGAPMKTVRLFQVVYGKMLLLLVVLCMCSGVQAQVPQRADSLQEQYQLQPQAYTNALRFVKPVALVVAGTGAWTLTYVFVDEPLQQFTQTNTTAVADFAASVVEPLGRQKYMASVSGAVLVSGWLLKDRKLQQFGTLALGSTLTNAVVTGALKNAMRRHRPSATTENNQFDGITKKSHHSSLPSSHTSTAFAFATSLATVYQHHKVVPPVAYGVATLVGLSRIYDNAHWATDVLAGAAVGYLSAKGIGLLYQYAEKRLDDRRQKLYIVPMLEPNTAGLCAALAF</sequence>